<evidence type="ECO:0000256" key="1">
    <source>
        <dbReference type="SAM" id="Phobius"/>
    </source>
</evidence>
<comment type="caution">
    <text evidence="2">The sequence shown here is derived from an EMBL/GenBank/DDBJ whole genome shotgun (WGS) entry which is preliminary data.</text>
</comment>
<keyword evidence="1" id="KW-1133">Transmembrane helix</keyword>
<protein>
    <submittedName>
        <fullName evidence="2">Uncharacterized protein</fullName>
    </submittedName>
</protein>
<keyword evidence="1" id="KW-0472">Membrane</keyword>
<keyword evidence="3" id="KW-1185">Reference proteome</keyword>
<evidence type="ECO:0000313" key="2">
    <source>
        <dbReference type="EMBL" id="RST30541.1"/>
    </source>
</evidence>
<evidence type="ECO:0000313" key="3">
    <source>
        <dbReference type="Proteomes" id="UP000274661"/>
    </source>
</evidence>
<proteinExistence type="predicted"/>
<gene>
    <name evidence="2" type="ORF">HMF7854_06620</name>
</gene>
<dbReference type="Proteomes" id="UP000274661">
    <property type="component" value="Unassembled WGS sequence"/>
</dbReference>
<name>A0A3R9Y5H9_9SPHN</name>
<dbReference type="EMBL" id="RWJF01000001">
    <property type="protein sequence ID" value="RST30541.1"/>
    <property type="molecule type" value="Genomic_DNA"/>
</dbReference>
<dbReference type="AlphaFoldDB" id="A0A3R9Y5H9"/>
<accession>A0A3R9Y5H9</accession>
<organism evidence="2 3">
    <name type="scientific">Sphingomonas ginkgonis</name>
    <dbReference type="NCBI Taxonomy" id="2315330"/>
    <lineage>
        <taxon>Bacteria</taxon>
        <taxon>Pseudomonadati</taxon>
        <taxon>Pseudomonadota</taxon>
        <taxon>Alphaproteobacteria</taxon>
        <taxon>Sphingomonadales</taxon>
        <taxon>Sphingomonadaceae</taxon>
        <taxon>Sphingomonas</taxon>
    </lineage>
</organism>
<sequence length="72" mass="8071">MKRSLAIWAIVYSLGSAVLWWLVGQLMPIAVPMMMNDHPALLRVSLILLALVVLYAVASIAFFRALARTMER</sequence>
<reference evidence="2 3" key="1">
    <citation type="submission" date="2018-12" db="EMBL/GenBank/DDBJ databases">
        <title>Sphingomonas sp. HMF7854 Genome sequencing and assembly.</title>
        <authorList>
            <person name="Cha I."/>
            <person name="Kang H."/>
            <person name="Kim H."/>
            <person name="Kang J."/>
            <person name="Joh K."/>
        </authorList>
    </citation>
    <scope>NUCLEOTIDE SEQUENCE [LARGE SCALE GENOMIC DNA]</scope>
    <source>
        <strain evidence="2 3">HMF7854</strain>
    </source>
</reference>
<keyword evidence="1" id="KW-0812">Transmembrane</keyword>
<feature type="transmembrane region" description="Helical" evidence="1">
    <location>
        <begin position="43"/>
        <end position="67"/>
    </location>
</feature>
<dbReference type="RefSeq" id="WP_126718374.1">
    <property type="nucleotide sequence ID" value="NZ_RWJF01000001.1"/>
</dbReference>
<feature type="transmembrane region" description="Helical" evidence="1">
    <location>
        <begin position="5"/>
        <end position="23"/>
    </location>
</feature>